<accession>A0A3D8SIA0</accession>
<dbReference type="Proteomes" id="UP000256328">
    <property type="component" value="Unassembled WGS sequence"/>
</dbReference>
<dbReference type="EMBL" id="PDLN01000005">
    <property type="protein sequence ID" value="RDW85904.1"/>
    <property type="molecule type" value="Genomic_DNA"/>
</dbReference>
<evidence type="ECO:0000313" key="5">
    <source>
        <dbReference type="EMBL" id="RDW85904.1"/>
    </source>
</evidence>
<dbReference type="GO" id="GO:0003677">
    <property type="term" value="F:DNA binding"/>
    <property type="evidence" value="ECO:0007669"/>
    <property type="project" value="InterPro"/>
</dbReference>
<proteinExistence type="predicted"/>
<keyword evidence="1" id="KW-0479">Metal-binding</keyword>
<dbReference type="InterPro" id="IPR007219">
    <property type="entry name" value="XnlR_reg_dom"/>
</dbReference>
<protein>
    <recommendedName>
        <fullName evidence="4">Zn(2)-C6 fungal-type domain-containing protein</fullName>
    </recommendedName>
</protein>
<dbReference type="OrthoDB" id="3364175at2759"/>
<dbReference type="GO" id="GO:0006351">
    <property type="term" value="P:DNA-templated transcription"/>
    <property type="evidence" value="ECO:0007669"/>
    <property type="project" value="InterPro"/>
</dbReference>
<dbReference type="CDD" id="cd12148">
    <property type="entry name" value="fungal_TF_MHR"/>
    <property type="match status" value="1"/>
</dbReference>
<dbReference type="Pfam" id="PF04082">
    <property type="entry name" value="Fungal_trans"/>
    <property type="match status" value="1"/>
</dbReference>
<dbReference type="SMART" id="SM00906">
    <property type="entry name" value="Fungal_trans"/>
    <property type="match status" value="1"/>
</dbReference>
<feature type="region of interest" description="Disordered" evidence="3">
    <location>
        <begin position="103"/>
        <end position="167"/>
    </location>
</feature>
<comment type="caution">
    <text evidence="5">The sequence shown here is derived from an EMBL/GenBank/DDBJ whole genome shotgun (WGS) entry which is preliminary data.</text>
</comment>
<dbReference type="SMART" id="SM00066">
    <property type="entry name" value="GAL4"/>
    <property type="match status" value="1"/>
</dbReference>
<feature type="domain" description="Zn(2)-C6 fungal-type" evidence="4">
    <location>
        <begin position="17"/>
        <end position="46"/>
    </location>
</feature>
<sequence>MEDISNGSEHLGRVWRACLECRKKKSKCDGKDKCRPCRLKNRECVYPESKDNASSSRQFAATLDARCQQMDALCQRMDQLMGKFTEIAESLGAIRPGMIPPIPDPSSIDLMPDVPPEMDELLPDDNDLLVPEDNEMIQDSEQMDDDPAEESESSSEPKPQDHVMTTDSYGKLRYVGGTGAMVMIEALKSLSPESAQGQSPDDLKTPEKSSISRLELPFFVRGQTWPRLPYLPQPDQLVRPPRYISDLLINLYFDQLHYIMPIIYKPHFMQRYNILLNTRAPANLDAGFLSVFFAVCACASGILPREPGNSSVFTGLQYYESALLLHYASTGEGSIEQVQCLALLSVCSAGWNTLAQSWKWGGQAVRAAQDLGLHRSPARGSNETLKEELCRRVWWSVYGLDRLLSVCLGRPVAVEDADCDCEIPLDLDDDELASYCRISPEQRPTTVGPSRMSGFIAFSKLCQISAKIVRAMNPLKARRKRRKNTTEKANAQKLVDSFDSELVGWLQSIPDSIKFSANSMDAESGPDLTWCVILYIVHAGCLINLHRPLIPDMSTDASLAASHNSYAQCTQAARSCIRAAELIQERVPPSHHLAFCTHYLALSGVFLVRSSSALQEDYSSDIEACLLCLTRLETVWSGARRSKLILEELLKHSGNQKPDWSFQYFGSDDLEDFVLRQDNPDFTFDGMDTFGEVRM</sequence>
<evidence type="ECO:0000256" key="2">
    <source>
        <dbReference type="ARBA" id="ARBA00023242"/>
    </source>
</evidence>
<dbReference type="SUPFAM" id="SSF57701">
    <property type="entry name" value="Zn2/Cys6 DNA-binding domain"/>
    <property type="match status" value="1"/>
</dbReference>
<dbReference type="AlphaFoldDB" id="A0A3D8SIA0"/>
<dbReference type="Gene3D" id="4.10.240.10">
    <property type="entry name" value="Zn(2)-C6 fungal-type DNA-binding domain"/>
    <property type="match status" value="1"/>
</dbReference>
<dbReference type="CDD" id="cd00067">
    <property type="entry name" value="GAL4"/>
    <property type="match status" value="1"/>
</dbReference>
<dbReference type="PROSITE" id="PS50048">
    <property type="entry name" value="ZN2_CY6_FUNGAL_2"/>
    <property type="match status" value="1"/>
</dbReference>
<evidence type="ECO:0000256" key="1">
    <source>
        <dbReference type="ARBA" id="ARBA00022723"/>
    </source>
</evidence>
<keyword evidence="2" id="KW-0539">Nucleus</keyword>
<name>A0A3D8SIA0_9HELO</name>
<dbReference type="PANTHER" id="PTHR46910:SF1">
    <property type="entry name" value="MISCELLANEOUS ZN(II)2CYS6 TRANSCRIPTION FACTOR (EUROFUNG)-RELATED"/>
    <property type="match status" value="1"/>
</dbReference>
<feature type="compositionally biased region" description="Acidic residues" evidence="3">
    <location>
        <begin position="116"/>
        <end position="153"/>
    </location>
</feature>
<dbReference type="GO" id="GO:0008270">
    <property type="term" value="F:zinc ion binding"/>
    <property type="evidence" value="ECO:0007669"/>
    <property type="project" value="InterPro"/>
</dbReference>
<dbReference type="GO" id="GO:0000981">
    <property type="term" value="F:DNA-binding transcription factor activity, RNA polymerase II-specific"/>
    <property type="evidence" value="ECO:0007669"/>
    <property type="project" value="InterPro"/>
</dbReference>
<reference evidence="5 6" key="1">
    <citation type="journal article" date="2018" name="IMA Fungus">
        <title>IMA Genome-F 9: Draft genome sequence of Annulohypoxylon stygium, Aspergillus mulundensis, Berkeleyomyces basicola (syn. Thielaviopsis basicola), Ceratocystis smalleyi, two Cercospora beticola strains, Coleophoma cylindrospora, Fusarium fracticaudum, Phialophora cf. hyalina, and Morchella septimelata.</title>
        <authorList>
            <person name="Wingfield B.D."/>
            <person name="Bills G.F."/>
            <person name="Dong Y."/>
            <person name="Huang W."/>
            <person name="Nel W.J."/>
            <person name="Swalarsk-Parry B.S."/>
            <person name="Vaghefi N."/>
            <person name="Wilken P.M."/>
            <person name="An Z."/>
            <person name="de Beer Z.W."/>
            <person name="De Vos L."/>
            <person name="Chen L."/>
            <person name="Duong T.A."/>
            <person name="Gao Y."/>
            <person name="Hammerbacher A."/>
            <person name="Kikkert J.R."/>
            <person name="Li Y."/>
            <person name="Li H."/>
            <person name="Li K."/>
            <person name="Li Q."/>
            <person name="Liu X."/>
            <person name="Ma X."/>
            <person name="Naidoo K."/>
            <person name="Pethybridge S.J."/>
            <person name="Sun J."/>
            <person name="Steenkamp E.T."/>
            <person name="van der Nest M.A."/>
            <person name="van Wyk S."/>
            <person name="Wingfield M.J."/>
            <person name="Xiong C."/>
            <person name="Yue Q."/>
            <person name="Zhang X."/>
        </authorList>
    </citation>
    <scope>NUCLEOTIDE SEQUENCE [LARGE SCALE GENOMIC DNA]</scope>
    <source>
        <strain evidence="5 6">BP5796</strain>
    </source>
</reference>
<keyword evidence="6" id="KW-1185">Reference proteome</keyword>
<dbReference type="PANTHER" id="PTHR46910">
    <property type="entry name" value="TRANSCRIPTION FACTOR PDR1"/>
    <property type="match status" value="1"/>
</dbReference>
<dbReference type="InterPro" id="IPR050987">
    <property type="entry name" value="AtrR-like"/>
</dbReference>
<evidence type="ECO:0000259" key="4">
    <source>
        <dbReference type="PROSITE" id="PS50048"/>
    </source>
</evidence>
<gene>
    <name evidence="5" type="ORF">BP5796_04229</name>
</gene>
<dbReference type="Pfam" id="PF00172">
    <property type="entry name" value="Zn_clus"/>
    <property type="match status" value="1"/>
</dbReference>
<dbReference type="PROSITE" id="PS00463">
    <property type="entry name" value="ZN2_CY6_FUNGAL_1"/>
    <property type="match status" value="1"/>
</dbReference>
<evidence type="ECO:0000256" key="3">
    <source>
        <dbReference type="SAM" id="MobiDB-lite"/>
    </source>
</evidence>
<evidence type="ECO:0000313" key="6">
    <source>
        <dbReference type="Proteomes" id="UP000256328"/>
    </source>
</evidence>
<organism evidence="5 6">
    <name type="scientific">Coleophoma crateriformis</name>
    <dbReference type="NCBI Taxonomy" id="565419"/>
    <lineage>
        <taxon>Eukaryota</taxon>
        <taxon>Fungi</taxon>
        <taxon>Dikarya</taxon>
        <taxon>Ascomycota</taxon>
        <taxon>Pezizomycotina</taxon>
        <taxon>Leotiomycetes</taxon>
        <taxon>Helotiales</taxon>
        <taxon>Dermateaceae</taxon>
        <taxon>Coleophoma</taxon>
    </lineage>
</organism>
<dbReference type="InterPro" id="IPR001138">
    <property type="entry name" value="Zn2Cys6_DnaBD"/>
</dbReference>
<dbReference type="InterPro" id="IPR036864">
    <property type="entry name" value="Zn2-C6_fun-type_DNA-bd_sf"/>
</dbReference>